<comment type="caution">
    <text evidence="2">The sequence shown here is derived from an EMBL/GenBank/DDBJ whole genome shotgun (WGS) entry which is preliminary data.</text>
</comment>
<gene>
    <name evidence="2" type="ORF">EVAR_2237_1</name>
</gene>
<dbReference type="Proteomes" id="UP000299102">
    <property type="component" value="Unassembled WGS sequence"/>
</dbReference>
<keyword evidence="3" id="KW-1185">Reference proteome</keyword>
<evidence type="ECO:0000256" key="1">
    <source>
        <dbReference type="SAM" id="MobiDB-lite"/>
    </source>
</evidence>
<sequence length="156" mass="17566">MVMSQWFERCLSTRSVWAGDRSEAKRGNEHDTSEDVEVRKPVGDSEKRDLTVSRYLHTISFEITKDIAFNLCQLTRLIAESQHVAAAGAIVLCRDVARFTHPPLLIPPPFPLFAVLMAGTEFRHEKRVLVGVASVILNTSENVDFQSTLLKPNAFR</sequence>
<dbReference type="EMBL" id="BGZK01000007">
    <property type="protein sequence ID" value="GBP00913.1"/>
    <property type="molecule type" value="Genomic_DNA"/>
</dbReference>
<name>A0A4C1SFH3_EUMVA</name>
<protein>
    <submittedName>
        <fullName evidence="2">Uncharacterized protein</fullName>
    </submittedName>
</protein>
<proteinExistence type="predicted"/>
<accession>A0A4C1SFH3</accession>
<evidence type="ECO:0000313" key="2">
    <source>
        <dbReference type="EMBL" id="GBP00913.1"/>
    </source>
</evidence>
<organism evidence="2 3">
    <name type="scientific">Eumeta variegata</name>
    <name type="common">Bagworm moth</name>
    <name type="synonym">Eumeta japonica</name>
    <dbReference type="NCBI Taxonomy" id="151549"/>
    <lineage>
        <taxon>Eukaryota</taxon>
        <taxon>Metazoa</taxon>
        <taxon>Ecdysozoa</taxon>
        <taxon>Arthropoda</taxon>
        <taxon>Hexapoda</taxon>
        <taxon>Insecta</taxon>
        <taxon>Pterygota</taxon>
        <taxon>Neoptera</taxon>
        <taxon>Endopterygota</taxon>
        <taxon>Lepidoptera</taxon>
        <taxon>Glossata</taxon>
        <taxon>Ditrysia</taxon>
        <taxon>Tineoidea</taxon>
        <taxon>Psychidae</taxon>
        <taxon>Oiketicinae</taxon>
        <taxon>Eumeta</taxon>
    </lineage>
</organism>
<reference evidence="2 3" key="1">
    <citation type="journal article" date="2019" name="Commun. Biol.">
        <title>The bagworm genome reveals a unique fibroin gene that provides high tensile strength.</title>
        <authorList>
            <person name="Kono N."/>
            <person name="Nakamura H."/>
            <person name="Ohtoshi R."/>
            <person name="Tomita M."/>
            <person name="Numata K."/>
            <person name="Arakawa K."/>
        </authorList>
    </citation>
    <scope>NUCLEOTIDE SEQUENCE [LARGE SCALE GENOMIC DNA]</scope>
</reference>
<dbReference type="AlphaFoldDB" id="A0A4C1SFH3"/>
<feature type="region of interest" description="Disordered" evidence="1">
    <location>
        <begin position="21"/>
        <end position="42"/>
    </location>
</feature>
<evidence type="ECO:0000313" key="3">
    <source>
        <dbReference type="Proteomes" id="UP000299102"/>
    </source>
</evidence>